<sequence>MGVIPTFFTNIRCIKAKYFKDEAEKKMAAPVDASSAIDIDTLLAEAVMPTPATWPSSISSSAPSMTLSLPCLLELLLALLYLDLYSPRPCCYG</sequence>
<gene>
    <name evidence="1" type="ORF">H5410_002744</name>
</gene>
<name>A0A9J6B341_SOLCO</name>
<dbReference type="Proteomes" id="UP000824120">
    <property type="component" value="Chromosome 1"/>
</dbReference>
<evidence type="ECO:0000313" key="2">
    <source>
        <dbReference type="Proteomes" id="UP000824120"/>
    </source>
</evidence>
<reference evidence="1 2" key="1">
    <citation type="submission" date="2020-09" db="EMBL/GenBank/DDBJ databases">
        <title>De no assembly of potato wild relative species, Solanum commersonii.</title>
        <authorList>
            <person name="Cho K."/>
        </authorList>
    </citation>
    <scope>NUCLEOTIDE SEQUENCE [LARGE SCALE GENOMIC DNA]</scope>
    <source>
        <strain evidence="1">LZ3.2</strain>
        <tissue evidence="1">Leaf</tissue>
    </source>
</reference>
<organism evidence="1 2">
    <name type="scientific">Solanum commersonii</name>
    <name type="common">Commerson's wild potato</name>
    <name type="synonym">Commerson's nightshade</name>
    <dbReference type="NCBI Taxonomy" id="4109"/>
    <lineage>
        <taxon>Eukaryota</taxon>
        <taxon>Viridiplantae</taxon>
        <taxon>Streptophyta</taxon>
        <taxon>Embryophyta</taxon>
        <taxon>Tracheophyta</taxon>
        <taxon>Spermatophyta</taxon>
        <taxon>Magnoliopsida</taxon>
        <taxon>eudicotyledons</taxon>
        <taxon>Gunneridae</taxon>
        <taxon>Pentapetalae</taxon>
        <taxon>asterids</taxon>
        <taxon>lamiids</taxon>
        <taxon>Solanales</taxon>
        <taxon>Solanaceae</taxon>
        <taxon>Solanoideae</taxon>
        <taxon>Solaneae</taxon>
        <taxon>Solanum</taxon>
    </lineage>
</organism>
<dbReference type="AlphaFoldDB" id="A0A9J6B341"/>
<evidence type="ECO:0000313" key="1">
    <source>
        <dbReference type="EMBL" id="KAG5631027.1"/>
    </source>
</evidence>
<dbReference type="EMBL" id="JACXVP010000001">
    <property type="protein sequence ID" value="KAG5631027.1"/>
    <property type="molecule type" value="Genomic_DNA"/>
</dbReference>
<accession>A0A9J6B341</accession>
<keyword evidence="2" id="KW-1185">Reference proteome</keyword>
<comment type="caution">
    <text evidence="1">The sequence shown here is derived from an EMBL/GenBank/DDBJ whole genome shotgun (WGS) entry which is preliminary data.</text>
</comment>
<protein>
    <submittedName>
        <fullName evidence="1">Uncharacterized protein</fullName>
    </submittedName>
</protein>
<proteinExistence type="predicted"/>